<dbReference type="Gene3D" id="3.40.1230.10">
    <property type="entry name" value="MTH938-like"/>
    <property type="match status" value="1"/>
</dbReference>
<dbReference type="Pfam" id="PF04430">
    <property type="entry name" value="DUF498"/>
    <property type="match status" value="1"/>
</dbReference>
<dbReference type="PANTHER" id="PTHR21192">
    <property type="entry name" value="NUCLEAR PROTEIN E3-3"/>
    <property type="match status" value="1"/>
</dbReference>
<evidence type="ECO:0000313" key="1">
    <source>
        <dbReference type="EMBL" id="RVV98785.1"/>
    </source>
</evidence>
<dbReference type="EMBL" id="RQXX01000002">
    <property type="protein sequence ID" value="RVV98785.1"/>
    <property type="molecule type" value="Genomic_DNA"/>
</dbReference>
<dbReference type="InterPro" id="IPR036748">
    <property type="entry name" value="MTH938-like_sf"/>
</dbReference>
<dbReference type="OrthoDB" id="7351393at2"/>
<sequence length="117" mass="12359">MRLNEITYTDARPVDGYGPGFFRVGGEVMQGGVLLLPDGLRPWAGYAALDPVLGAAGKVDFLFIGTGAEPAYLPRDFREALEAAEIGVESMATPAACRTYNVLLSEGRRVGAALLAV</sequence>
<dbReference type="Proteomes" id="UP000285908">
    <property type="component" value="Unassembled WGS sequence"/>
</dbReference>
<keyword evidence="2" id="KW-1185">Reference proteome</keyword>
<comment type="caution">
    <text evidence="1">The sequence shown here is derived from an EMBL/GenBank/DDBJ whole genome shotgun (WGS) entry which is preliminary data.</text>
</comment>
<evidence type="ECO:0000313" key="2">
    <source>
        <dbReference type="Proteomes" id="UP000285908"/>
    </source>
</evidence>
<dbReference type="RefSeq" id="WP_127906016.1">
    <property type="nucleotide sequence ID" value="NZ_RQXX01000002.1"/>
</dbReference>
<dbReference type="InterPro" id="IPR007523">
    <property type="entry name" value="NDUFAF3/AAMDC"/>
</dbReference>
<protein>
    <recommendedName>
        <fullName evidence="3">Mth938-like domain-containing protein</fullName>
    </recommendedName>
</protein>
<reference evidence="1 2" key="1">
    <citation type="submission" date="2018-11" db="EMBL/GenBank/DDBJ databases">
        <title>Mesobaculum littorinae gen. nov., sp. nov., isolated from Littorina scabra that represents a novel genus of the order Rhodobacteraceae.</title>
        <authorList>
            <person name="Li F."/>
        </authorList>
    </citation>
    <scope>NUCLEOTIDE SEQUENCE [LARGE SCALE GENOMIC DNA]</scope>
    <source>
        <strain evidence="1 2">M0103</strain>
    </source>
</reference>
<organism evidence="1 2">
    <name type="scientific">Mesobaculum littorinae</name>
    <dbReference type="NCBI Taxonomy" id="2486419"/>
    <lineage>
        <taxon>Bacteria</taxon>
        <taxon>Pseudomonadati</taxon>
        <taxon>Pseudomonadota</taxon>
        <taxon>Alphaproteobacteria</taxon>
        <taxon>Rhodobacterales</taxon>
        <taxon>Roseobacteraceae</taxon>
        <taxon>Mesobaculum</taxon>
    </lineage>
</organism>
<gene>
    <name evidence="1" type="ORF">EKE94_07750</name>
</gene>
<dbReference type="PANTHER" id="PTHR21192:SF2">
    <property type="entry name" value="NADH DEHYDROGENASE [UBIQUINONE] 1 ALPHA SUBCOMPLEX ASSEMBLY FACTOR 3"/>
    <property type="match status" value="1"/>
</dbReference>
<proteinExistence type="predicted"/>
<dbReference type="AlphaFoldDB" id="A0A438AJK1"/>
<evidence type="ECO:0008006" key="3">
    <source>
        <dbReference type="Google" id="ProtNLM"/>
    </source>
</evidence>
<dbReference type="CDD" id="cd00248">
    <property type="entry name" value="Mth938-like"/>
    <property type="match status" value="1"/>
</dbReference>
<name>A0A438AJK1_9RHOB</name>
<accession>A0A438AJK1</accession>
<dbReference type="SUPFAM" id="SSF64076">
    <property type="entry name" value="MTH938-like"/>
    <property type="match status" value="1"/>
</dbReference>